<protein>
    <submittedName>
        <fullName evidence="6">Methyl-accepting chemotaxis protein I (Serine chemoreceptor protein)</fullName>
    </submittedName>
</protein>
<dbReference type="GO" id="GO:0007165">
    <property type="term" value="P:signal transduction"/>
    <property type="evidence" value="ECO:0007669"/>
    <property type="project" value="UniProtKB-KW"/>
</dbReference>
<feature type="domain" description="HAMP" evidence="5">
    <location>
        <begin position="339"/>
        <end position="385"/>
    </location>
</feature>
<dbReference type="PANTHER" id="PTHR32089:SF120">
    <property type="entry name" value="METHYL-ACCEPTING CHEMOTAXIS PROTEIN TLPQ"/>
    <property type="match status" value="1"/>
</dbReference>
<keyword evidence="1" id="KW-0807">Transducer</keyword>
<feature type="domain" description="Methyl-accepting transducer" evidence="4">
    <location>
        <begin position="390"/>
        <end position="626"/>
    </location>
</feature>
<dbReference type="Pfam" id="PF00672">
    <property type="entry name" value="HAMP"/>
    <property type="match status" value="2"/>
</dbReference>
<dbReference type="PROSITE" id="PS50111">
    <property type="entry name" value="CHEMOTAXIS_TRANSDUC_2"/>
    <property type="match status" value="1"/>
</dbReference>
<feature type="domain" description="HAMP" evidence="5">
    <location>
        <begin position="272"/>
        <end position="326"/>
    </location>
</feature>
<dbReference type="SMART" id="SM00304">
    <property type="entry name" value="HAMP"/>
    <property type="match status" value="3"/>
</dbReference>
<comment type="similarity">
    <text evidence="2">Belongs to the methyl-accepting chemotaxis (MCP) protein family.</text>
</comment>
<dbReference type="GO" id="GO:0006935">
    <property type="term" value="P:chemotaxis"/>
    <property type="evidence" value="ECO:0007669"/>
    <property type="project" value="InterPro"/>
</dbReference>
<dbReference type="SUPFAM" id="SSF58104">
    <property type="entry name" value="Methyl-accepting chemotaxis protein (MCP) signaling domain"/>
    <property type="match status" value="1"/>
</dbReference>
<dbReference type="Gene3D" id="3.30.450.290">
    <property type="match status" value="1"/>
</dbReference>
<sequence>MGNFSSNSFIKRLSIRAKINLALSSIFSMLLVLVISNEVSHERERLMDRAEYEVKETTTFYFDSLNTMMLTGTMDQRNILRNKILARETIVEARVIRGQPVIDQYGSGSEAEAPRDELDRKGLQGEESIEILETAGQRVLTAVVPFLATENTRGVNCLKCHEVPRGAVNGAVRIGYSLAEIDRAVQRQFWLIFGINLSFFVLGLVLINLLLKSWVITPLLHISDVVKRRAKGDSTVRANLDSDDEIGGLARAFNNMADNVNAVTDREHDAAETLRRQIDHLLEAINRVAEGDYSAKIELDAEGEDAVAELGESLQIMINYIAISSEQKREEVETLECKVDAILQVVTLAAQGDLTGEVAIDGDDAIGKLAQGVQSMVNNLNVLVTQVQRSGIQVTSSATEIAATAKQQEATISEQASTTNQIAATATEISATTKELENTIDEVAEVAERTTRSAANGQQELGNMESTMQQIVDAAGSIASKFEVLNEKARNINSVVTTITKVADQTNLLSLNAAIEAEKAGEYGLGFSVVAKEVRRLADQTAVATLDIEQMVKEMQSAVSAGVLSMEKFSVQVRNSAKDVNDVSAQLAQIIAEVQTLTPRFESVQEGMHFQSQGAQQIKMAMMQLSESAQQTVDSIRHSN</sequence>
<evidence type="ECO:0000259" key="4">
    <source>
        <dbReference type="PROSITE" id="PS50111"/>
    </source>
</evidence>
<dbReference type="Gene3D" id="1.10.287.950">
    <property type="entry name" value="Methyl-accepting chemotaxis protein"/>
    <property type="match status" value="1"/>
</dbReference>
<dbReference type="Gene3D" id="6.10.340.10">
    <property type="match status" value="1"/>
</dbReference>
<keyword evidence="3" id="KW-1133">Transmembrane helix</keyword>
<dbReference type="GO" id="GO:0016020">
    <property type="term" value="C:membrane"/>
    <property type="evidence" value="ECO:0007669"/>
    <property type="project" value="InterPro"/>
</dbReference>
<dbReference type="SMART" id="SM00283">
    <property type="entry name" value="MA"/>
    <property type="match status" value="1"/>
</dbReference>
<keyword evidence="3" id="KW-0472">Membrane</keyword>
<dbReference type="CDD" id="cd06225">
    <property type="entry name" value="HAMP"/>
    <property type="match status" value="3"/>
</dbReference>
<dbReference type="AlphaFoldDB" id="A0A3B1AB16"/>
<evidence type="ECO:0000259" key="5">
    <source>
        <dbReference type="PROSITE" id="PS50885"/>
    </source>
</evidence>
<dbReference type="PRINTS" id="PR00260">
    <property type="entry name" value="CHEMTRNSDUCR"/>
</dbReference>
<feature type="non-terminal residue" evidence="6">
    <location>
        <position position="640"/>
    </location>
</feature>
<reference evidence="6" key="1">
    <citation type="submission" date="2018-06" db="EMBL/GenBank/DDBJ databases">
        <authorList>
            <person name="Zhirakovskaya E."/>
        </authorList>
    </citation>
    <scope>NUCLEOTIDE SEQUENCE</scope>
</reference>
<dbReference type="Pfam" id="PF00015">
    <property type="entry name" value="MCPsignal"/>
    <property type="match status" value="1"/>
</dbReference>
<accession>A0A3B1AB16</accession>
<dbReference type="SUPFAM" id="SSF158472">
    <property type="entry name" value="HAMP domain-like"/>
    <property type="match status" value="1"/>
</dbReference>
<dbReference type="EMBL" id="UOFU01000300">
    <property type="protein sequence ID" value="VAX02919.1"/>
    <property type="molecule type" value="Genomic_DNA"/>
</dbReference>
<dbReference type="GO" id="GO:0004888">
    <property type="term" value="F:transmembrane signaling receptor activity"/>
    <property type="evidence" value="ECO:0007669"/>
    <property type="project" value="InterPro"/>
</dbReference>
<feature type="domain" description="HAMP" evidence="5">
    <location>
        <begin position="213"/>
        <end position="265"/>
    </location>
</feature>
<evidence type="ECO:0000256" key="1">
    <source>
        <dbReference type="ARBA" id="ARBA00023224"/>
    </source>
</evidence>
<evidence type="ECO:0000256" key="2">
    <source>
        <dbReference type="ARBA" id="ARBA00029447"/>
    </source>
</evidence>
<dbReference type="PROSITE" id="PS50885">
    <property type="entry name" value="HAMP"/>
    <property type="match status" value="3"/>
</dbReference>
<dbReference type="InterPro" id="IPR004089">
    <property type="entry name" value="MCPsignal_dom"/>
</dbReference>
<feature type="transmembrane region" description="Helical" evidence="3">
    <location>
        <begin position="189"/>
        <end position="211"/>
    </location>
</feature>
<keyword evidence="6" id="KW-0675">Receptor</keyword>
<dbReference type="InterPro" id="IPR003660">
    <property type="entry name" value="HAMP_dom"/>
</dbReference>
<dbReference type="InterPro" id="IPR004090">
    <property type="entry name" value="Chemotax_Me-accpt_rcpt"/>
</dbReference>
<evidence type="ECO:0000256" key="3">
    <source>
        <dbReference type="SAM" id="Phobius"/>
    </source>
</evidence>
<gene>
    <name evidence="6" type="ORF">MNBD_GAMMA20-1751</name>
</gene>
<keyword evidence="3" id="KW-0812">Transmembrane</keyword>
<dbReference type="PANTHER" id="PTHR32089">
    <property type="entry name" value="METHYL-ACCEPTING CHEMOTAXIS PROTEIN MCPB"/>
    <property type="match status" value="1"/>
</dbReference>
<evidence type="ECO:0000313" key="6">
    <source>
        <dbReference type="EMBL" id="VAX02919.1"/>
    </source>
</evidence>
<proteinExistence type="inferred from homology"/>
<organism evidence="6">
    <name type="scientific">hydrothermal vent metagenome</name>
    <dbReference type="NCBI Taxonomy" id="652676"/>
    <lineage>
        <taxon>unclassified sequences</taxon>
        <taxon>metagenomes</taxon>
        <taxon>ecological metagenomes</taxon>
    </lineage>
</organism>
<name>A0A3B1AB16_9ZZZZ</name>